<name>A0A381SUC3_9ZZZZ</name>
<dbReference type="Pfam" id="PF01547">
    <property type="entry name" value="SBP_bac_1"/>
    <property type="match status" value="1"/>
</dbReference>
<dbReference type="AlphaFoldDB" id="A0A381SUC3"/>
<dbReference type="InterPro" id="IPR050490">
    <property type="entry name" value="Bact_solute-bd_prot1"/>
</dbReference>
<evidence type="ECO:0000313" key="4">
    <source>
        <dbReference type="EMBL" id="SVA06027.1"/>
    </source>
</evidence>
<sequence>VAHISDECPIAEPAESVTIDLIGWEFPVTAEIGREFADCNTGNLQINVQLLDSASAQDQINLDLATGSPEFEILHATDSLVGQWADDLTDLTPFVEKYRDRFDLDDISQAMWDGATVDGKMLGVPLFSNTMHFFYNTEIFAANGIAPPDTYDDVIAACGVLRGAGFDDAFNMNLAAGWAWEIEFSNLLKSLGGNVLNDANEPGWNTAEGLEAVNKIVEVSDACMSDAGRSYSIDDAEAALRAGELPMATIWASRASQMDDPENSLVVDLIEFLPAIKTTSGSLRNGPAFVDYYSIPAGGSVDPEQVFLVIMAAIDLESQNAAAAHAAVARLSATNPDAPRNGEASAISVAEGVGARSKNPALGVAQGVLGSALLEITAGGADPAQALANAEAAYIKEATEAGFLSGGGEAAVAHISDECPIAEPAESVT</sequence>
<accession>A0A381SUC3</accession>
<feature type="non-terminal residue" evidence="4">
    <location>
        <position position="429"/>
    </location>
</feature>
<keyword evidence="3" id="KW-0732">Signal</keyword>
<proteinExistence type="inferred from homology"/>
<evidence type="ECO:0000256" key="2">
    <source>
        <dbReference type="ARBA" id="ARBA00022448"/>
    </source>
</evidence>
<organism evidence="4">
    <name type="scientific">marine metagenome</name>
    <dbReference type="NCBI Taxonomy" id="408172"/>
    <lineage>
        <taxon>unclassified sequences</taxon>
        <taxon>metagenomes</taxon>
        <taxon>ecological metagenomes</taxon>
    </lineage>
</organism>
<dbReference type="EMBL" id="UINC01003403">
    <property type="protein sequence ID" value="SVA06027.1"/>
    <property type="molecule type" value="Genomic_DNA"/>
</dbReference>
<dbReference type="PANTHER" id="PTHR43649:SF34">
    <property type="entry name" value="ABC TRANSPORTER PERIPLASMIC-BINDING PROTEIN YCJN-RELATED"/>
    <property type="match status" value="1"/>
</dbReference>
<dbReference type="PANTHER" id="PTHR43649">
    <property type="entry name" value="ARABINOSE-BINDING PROTEIN-RELATED"/>
    <property type="match status" value="1"/>
</dbReference>
<dbReference type="Gene3D" id="3.40.190.10">
    <property type="entry name" value="Periplasmic binding protein-like II"/>
    <property type="match status" value="2"/>
</dbReference>
<reference evidence="4" key="1">
    <citation type="submission" date="2018-05" db="EMBL/GenBank/DDBJ databases">
        <authorList>
            <person name="Lanie J.A."/>
            <person name="Ng W.-L."/>
            <person name="Kazmierczak K.M."/>
            <person name="Andrzejewski T.M."/>
            <person name="Davidsen T.M."/>
            <person name="Wayne K.J."/>
            <person name="Tettelin H."/>
            <person name="Glass J.I."/>
            <person name="Rusch D."/>
            <person name="Podicherti R."/>
            <person name="Tsui H.-C.T."/>
            <person name="Winkler M.E."/>
        </authorList>
    </citation>
    <scope>NUCLEOTIDE SEQUENCE</scope>
</reference>
<evidence type="ECO:0008006" key="5">
    <source>
        <dbReference type="Google" id="ProtNLM"/>
    </source>
</evidence>
<keyword evidence="2" id="KW-0813">Transport</keyword>
<protein>
    <recommendedName>
        <fullName evidence="5">Extracellular solute-binding protein</fullName>
    </recommendedName>
</protein>
<feature type="non-terminal residue" evidence="4">
    <location>
        <position position="1"/>
    </location>
</feature>
<dbReference type="InterPro" id="IPR006059">
    <property type="entry name" value="SBP"/>
</dbReference>
<evidence type="ECO:0000256" key="3">
    <source>
        <dbReference type="ARBA" id="ARBA00022729"/>
    </source>
</evidence>
<dbReference type="SUPFAM" id="SSF53850">
    <property type="entry name" value="Periplasmic binding protein-like II"/>
    <property type="match status" value="1"/>
</dbReference>
<gene>
    <name evidence="4" type="ORF">METZ01_LOCUS58881</name>
</gene>
<evidence type="ECO:0000256" key="1">
    <source>
        <dbReference type="ARBA" id="ARBA00008520"/>
    </source>
</evidence>
<comment type="similarity">
    <text evidence="1">Belongs to the bacterial solute-binding protein 1 family.</text>
</comment>